<dbReference type="PANTHER" id="PTHR30250:SF11">
    <property type="entry name" value="O-ANTIGEN TRANSPORTER-RELATED"/>
    <property type="match status" value="1"/>
</dbReference>
<evidence type="ECO:0000256" key="1">
    <source>
        <dbReference type="ARBA" id="ARBA00004651"/>
    </source>
</evidence>
<protein>
    <recommendedName>
        <fullName evidence="9">Polysaccharide biosynthesis protein</fullName>
    </recommendedName>
</protein>
<dbReference type="EMBL" id="UGSS01000002">
    <property type="protein sequence ID" value="SUB33006.1"/>
    <property type="molecule type" value="Genomic_DNA"/>
</dbReference>
<sequence length="401" mass="45383">MNSNQRNLVSLILVTLFSTGLTMVSSFLLARLLAVEERGLFQLFVTSVSYAVAIGSGGVGFAFALSMRHQQYQGWRYYFLGFLAFACLVAAIALYFFEVTHFSYLFMLNVVLTAILTITLEKSKIDANLKIYRVISLQQPILAVILYAACYFIGGEQPIAIALYLLTALTIVQALFCLFYLMRIERQFIREHDVKKMDGRFFAKNWIKQNLLQTFGATTVNLDKFLIVSLMGNYTLGLYTVCIAFDALLTKFINMLADYYYSGLLNRMNRIQSVLLLIGFMAISAVIIVPFLAKPVVVFFFSEKYAEVAPILVWFIVNSIIAGLSWVLSQNMLILGKQILLFTRQLISIAVLVVLFYCFREQGLYGVAYALIGASLTRLLISIGYYYKFPMNELNISAQLH</sequence>
<feature type="transmembrane region" description="Helical" evidence="6">
    <location>
        <begin position="77"/>
        <end position="96"/>
    </location>
</feature>
<feature type="transmembrane region" description="Helical" evidence="6">
    <location>
        <begin position="40"/>
        <end position="65"/>
    </location>
</feature>
<evidence type="ECO:0000256" key="3">
    <source>
        <dbReference type="ARBA" id="ARBA00022692"/>
    </source>
</evidence>
<dbReference type="PANTHER" id="PTHR30250">
    <property type="entry name" value="PST FAMILY PREDICTED COLANIC ACID TRANSPORTER"/>
    <property type="match status" value="1"/>
</dbReference>
<evidence type="ECO:0000256" key="6">
    <source>
        <dbReference type="SAM" id="Phobius"/>
    </source>
</evidence>
<feature type="transmembrane region" description="Helical" evidence="6">
    <location>
        <begin position="132"/>
        <end position="154"/>
    </location>
</feature>
<feature type="transmembrane region" description="Helical" evidence="6">
    <location>
        <begin position="12"/>
        <end position="34"/>
    </location>
</feature>
<feature type="transmembrane region" description="Helical" evidence="6">
    <location>
        <begin position="102"/>
        <end position="120"/>
    </location>
</feature>
<feature type="transmembrane region" description="Helical" evidence="6">
    <location>
        <begin position="234"/>
        <end position="253"/>
    </location>
</feature>
<evidence type="ECO:0000256" key="4">
    <source>
        <dbReference type="ARBA" id="ARBA00022989"/>
    </source>
</evidence>
<feature type="transmembrane region" description="Helical" evidence="6">
    <location>
        <begin position="273"/>
        <end position="293"/>
    </location>
</feature>
<dbReference type="AlphaFoldDB" id="A0A379B3C4"/>
<feature type="transmembrane region" description="Helical" evidence="6">
    <location>
        <begin position="160"/>
        <end position="181"/>
    </location>
</feature>
<reference evidence="7 8" key="1">
    <citation type="submission" date="2018-06" db="EMBL/GenBank/DDBJ databases">
        <authorList>
            <consortium name="Pathogen Informatics"/>
            <person name="Doyle S."/>
        </authorList>
    </citation>
    <scope>NUCLEOTIDE SEQUENCE [LARGE SCALE GENOMIC DNA]</scope>
    <source>
        <strain evidence="7 8">NCTC10699</strain>
    </source>
</reference>
<feature type="transmembrane region" description="Helical" evidence="6">
    <location>
        <begin position="339"/>
        <end position="359"/>
    </location>
</feature>
<proteinExistence type="predicted"/>
<evidence type="ECO:0008006" key="9">
    <source>
        <dbReference type="Google" id="ProtNLM"/>
    </source>
</evidence>
<evidence type="ECO:0000256" key="5">
    <source>
        <dbReference type="ARBA" id="ARBA00023136"/>
    </source>
</evidence>
<dbReference type="Proteomes" id="UP000254280">
    <property type="component" value="Unassembled WGS sequence"/>
</dbReference>
<keyword evidence="5 6" id="KW-0472">Membrane</keyword>
<organism evidence="7 8">
    <name type="scientific">[Pasteurella] mairii</name>
    <dbReference type="NCBI Taxonomy" id="757"/>
    <lineage>
        <taxon>Bacteria</taxon>
        <taxon>Pseudomonadati</taxon>
        <taxon>Pseudomonadota</taxon>
        <taxon>Gammaproteobacteria</taxon>
        <taxon>Pasteurellales</taxon>
        <taxon>Pasteurellaceae</taxon>
    </lineage>
</organism>
<dbReference type="GO" id="GO:0005886">
    <property type="term" value="C:plasma membrane"/>
    <property type="evidence" value="ECO:0007669"/>
    <property type="project" value="UniProtKB-SubCell"/>
</dbReference>
<feature type="transmembrane region" description="Helical" evidence="6">
    <location>
        <begin position="366"/>
        <end position="387"/>
    </location>
</feature>
<comment type="subcellular location">
    <subcellularLocation>
        <location evidence="1">Cell membrane</location>
        <topology evidence="1">Multi-pass membrane protein</topology>
    </subcellularLocation>
</comment>
<evidence type="ECO:0000313" key="8">
    <source>
        <dbReference type="Proteomes" id="UP000254280"/>
    </source>
</evidence>
<gene>
    <name evidence="7" type="ORF">NCTC10699_00603</name>
</gene>
<name>A0A379B3C4_9PAST</name>
<keyword evidence="2" id="KW-1003">Cell membrane</keyword>
<evidence type="ECO:0000313" key="7">
    <source>
        <dbReference type="EMBL" id="SUB33006.1"/>
    </source>
</evidence>
<evidence type="ECO:0000256" key="2">
    <source>
        <dbReference type="ARBA" id="ARBA00022475"/>
    </source>
</evidence>
<feature type="transmembrane region" description="Helical" evidence="6">
    <location>
        <begin position="305"/>
        <end position="327"/>
    </location>
</feature>
<keyword evidence="8" id="KW-1185">Reference proteome</keyword>
<keyword evidence="4 6" id="KW-1133">Transmembrane helix</keyword>
<keyword evidence="3 6" id="KW-0812">Transmembrane</keyword>
<dbReference type="OrthoDB" id="5690333at2"/>
<accession>A0A379B3C4</accession>
<dbReference type="InterPro" id="IPR050833">
    <property type="entry name" value="Poly_Biosynth_Transport"/>
</dbReference>